<keyword evidence="4" id="KW-1185">Reference proteome</keyword>
<dbReference type="InterPro" id="IPR050769">
    <property type="entry name" value="NAT_camello-type"/>
</dbReference>
<evidence type="ECO:0000259" key="2">
    <source>
        <dbReference type="PROSITE" id="PS51186"/>
    </source>
</evidence>
<dbReference type="RefSeq" id="WP_290000794.1">
    <property type="nucleotide sequence ID" value="NZ_JAUEPH010000005.1"/>
</dbReference>
<dbReference type="CDD" id="cd04301">
    <property type="entry name" value="NAT_SF"/>
    <property type="match status" value="1"/>
</dbReference>
<name>A0ABT7YEK2_9BACT</name>
<dbReference type="PANTHER" id="PTHR13947:SF37">
    <property type="entry name" value="LD18367P"/>
    <property type="match status" value="1"/>
</dbReference>
<dbReference type="InterPro" id="IPR000182">
    <property type="entry name" value="GNAT_dom"/>
</dbReference>
<accession>A0ABT7YEK2</accession>
<dbReference type="EMBL" id="JAUEPH010000005">
    <property type="protein sequence ID" value="MDN3204949.1"/>
    <property type="molecule type" value="Genomic_DNA"/>
</dbReference>
<dbReference type="PANTHER" id="PTHR13947">
    <property type="entry name" value="GNAT FAMILY N-ACETYLTRANSFERASE"/>
    <property type="match status" value="1"/>
</dbReference>
<comment type="caution">
    <text evidence="3">The sequence shown here is derived from an EMBL/GenBank/DDBJ whole genome shotgun (WGS) entry which is preliminary data.</text>
</comment>
<dbReference type="InterPro" id="IPR016181">
    <property type="entry name" value="Acyl_CoA_acyltransferase"/>
</dbReference>
<protein>
    <submittedName>
        <fullName evidence="3">GNAT family N-acetyltransferase</fullName>
    </submittedName>
</protein>
<dbReference type="Proteomes" id="UP001171916">
    <property type="component" value="Unassembled WGS sequence"/>
</dbReference>
<organism evidence="3 4">
    <name type="scientific">Algoriphagus sediminis</name>
    <dbReference type="NCBI Taxonomy" id="3057113"/>
    <lineage>
        <taxon>Bacteria</taxon>
        <taxon>Pseudomonadati</taxon>
        <taxon>Bacteroidota</taxon>
        <taxon>Cytophagia</taxon>
        <taxon>Cytophagales</taxon>
        <taxon>Cyclobacteriaceae</taxon>
        <taxon>Algoriphagus</taxon>
    </lineage>
</organism>
<feature type="domain" description="N-acetyltransferase" evidence="2">
    <location>
        <begin position="7"/>
        <end position="164"/>
    </location>
</feature>
<sequence>MPDFKGLNIRHHLVPGDLGQVASLHGRIYSEEHDLAIGFEAYVMECLIEFFSQYDEKKDRVWVLEEGERMVGFLVLMHRPNRMAQLRFLLLEQDYRGKGIGNELMEDWLNFYQEMNYKGAYLYTTSGQDPAVSLYEKYGFKRESTILSRYFGVPLLETLFRLKA</sequence>
<keyword evidence="1" id="KW-0808">Transferase</keyword>
<evidence type="ECO:0000313" key="4">
    <source>
        <dbReference type="Proteomes" id="UP001171916"/>
    </source>
</evidence>
<dbReference type="PROSITE" id="PS51186">
    <property type="entry name" value="GNAT"/>
    <property type="match status" value="1"/>
</dbReference>
<dbReference type="Gene3D" id="3.40.630.30">
    <property type="match status" value="1"/>
</dbReference>
<reference evidence="3" key="1">
    <citation type="submission" date="2023-06" db="EMBL/GenBank/DDBJ databases">
        <title>Robiginitalea aurantiacus sp. nov. and Algoriphagus sediminis sp. nov., isolated from coastal sediment.</title>
        <authorList>
            <person name="Zhou Z.Y."/>
            <person name="An J."/>
            <person name="Jia Y.W."/>
            <person name="Du Z.J."/>
        </authorList>
    </citation>
    <scope>NUCLEOTIDE SEQUENCE</scope>
    <source>
        <strain evidence="3">C2-7</strain>
    </source>
</reference>
<proteinExistence type="predicted"/>
<gene>
    <name evidence="3" type="ORF">QVH07_12365</name>
</gene>
<dbReference type="Pfam" id="PF00583">
    <property type="entry name" value="Acetyltransf_1"/>
    <property type="match status" value="1"/>
</dbReference>
<evidence type="ECO:0000256" key="1">
    <source>
        <dbReference type="ARBA" id="ARBA00022679"/>
    </source>
</evidence>
<dbReference type="SUPFAM" id="SSF55729">
    <property type="entry name" value="Acyl-CoA N-acyltransferases (Nat)"/>
    <property type="match status" value="1"/>
</dbReference>
<evidence type="ECO:0000313" key="3">
    <source>
        <dbReference type="EMBL" id="MDN3204949.1"/>
    </source>
</evidence>